<dbReference type="EMBL" id="AAVT01000003">
    <property type="protein sequence ID" value="EAW31332.1"/>
    <property type="molecule type" value="Genomic_DNA"/>
</dbReference>
<keyword evidence="2" id="KW-1185">Reference proteome</keyword>
<protein>
    <submittedName>
        <fullName evidence="1">Cobalamin synthase</fullName>
        <ecNumber evidence="1">2.-.-.-</ecNumber>
    </submittedName>
</protein>
<sequence>MTAVALFLGLLIDHFVGEAKRWHPSVGFGNAASRLEYEEHSPCTQRLGETALLVRLLCSVREGLQRGFQSTSHSIKADEAALRCGLPSFSQQQEIIDRMTTHNWRPL</sequence>
<dbReference type="OrthoDB" id="9811967at2"/>
<dbReference type="STRING" id="247633.GP2143_07279"/>
<reference evidence="1 2" key="1">
    <citation type="journal article" date="2010" name="J. Bacteriol.">
        <title>Genome sequence of the oligotrophic marine Gammaproteobacterium HTCC2143, isolated from the Oregon Coast.</title>
        <authorList>
            <person name="Oh H.M."/>
            <person name="Kang I."/>
            <person name="Ferriera S."/>
            <person name="Giovannoni S.J."/>
            <person name="Cho J.C."/>
        </authorList>
    </citation>
    <scope>NUCLEOTIDE SEQUENCE [LARGE SCALE GENOMIC DNA]</scope>
    <source>
        <strain evidence="1 2">HTCC2143</strain>
    </source>
</reference>
<evidence type="ECO:0000313" key="2">
    <source>
        <dbReference type="Proteomes" id="UP000004931"/>
    </source>
</evidence>
<dbReference type="AlphaFoldDB" id="A0YC13"/>
<accession>A0YC13</accession>
<dbReference type="EC" id="2.-.-.-" evidence="1"/>
<evidence type="ECO:0000313" key="1">
    <source>
        <dbReference type="EMBL" id="EAW31332.1"/>
    </source>
</evidence>
<organism evidence="1 2">
    <name type="scientific">marine gamma proteobacterium HTCC2143</name>
    <dbReference type="NCBI Taxonomy" id="247633"/>
    <lineage>
        <taxon>Bacteria</taxon>
        <taxon>Pseudomonadati</taxon>
        <taxon>Pseudomonadota</taxon>
        <taxon>Gammaproteobacteria</taxon>
        <taxon>Cellvibrionales</taxon>
        <taxon>Spongiibacteraceae</taxon>
        <taxon>BD1-7 clade</taxon>
    </lineage>
</organism>
<gene>
    <name evidence="1" type="primary">cobS</name>
    <name evidence="1" type="ORF">GP2143_07279</name>
</gene>
<proteinExistence type="predicted"/>
<dbReference type="GO" id="GO:0016740">
    <property type="term" value="F:transferase activity"/>
    <property type="evidence" value="ECO:0007669"/>
    <property type="project" value="UniProtKB-KW"/>
</dbReference>
<dbReference type="Proteomes" id="UP000004931">
    <property type="component" value="Unassembled WGS sequence"/>
</dbReference>
<name>A0YC13_9GAMM</name>
<comment type="caution">
    <text evidence="1">The sequence shown here is derived from an EMBL/GenBank/DDBJ whole genome shotgun (WGS) entry which is preliminary data.</text>
</comment>
<keyword evidence="1" id="KW-0808">Transferase</keyword>